<dbReference type="EMBL" id="JANHAX010000003">
    <property type="protein sequence ID" value="MDQ2090377.1"/>
    <property type="molecule type" value="Genomic_DNA"/>
</dbReference>
<reference evidence="3" key="1">
    <citation type="submission" date="2022-07" db="EMBL/GenBank/DDBJ databases">
        <authorList>
            <person name="Otstavnykh N."/>
            <person name="Isaeva M."/>
            <person name="Bystritskaya E."/>
        </authorList>
    </citation>
    <scope>NUCLEOTIDE SEQUENCE</scope>
    <source>
        <strain evidence="3">KCTC 52189</strain>
    </source>
</reference>
<dbReference type="Proteomes" id="UP001226762">
    <property type="component" value="Unassembled WGS sequence"/>
</dbReference>
<reference evidence="3" key="2">
    <citation type="submission" date="2023-02" db="EMBL/GenBank/DDBJ databases">
        <title>'Rhodoalgimonas zhirmunskyi' gen. nov., isolated from a red alga.</title>
        <authorList>
            <person name="Nedashkovskaya O.I."/>
            <person name="Otstavnykh N.Y."/>
            <person name="Bystritskaya E.P."/>
            <person name="Balabanova L.A."/>
            <person name="Isaeva M.P."/>
        </authorList>
    </citation>
    <scope>NUCLEOTIDE SEQUENCE</scope>
    <source>
        <strain evidence="3">KCTC 52189</strain>
    </source>
</reference>
<evidence type="ECO:0000256" key="2">
    <source>
        <dbReference type="SAM" id="Phobius"/>
    </source>
</evidence>
<sequence>MADKKRIIMAGATLVCIGAIGFFMQNGQKGQGVRAPQAPVSAAGLNAGPTPGLNGMPEPVKVSEISLTAADNEILEKPSAPLAAKPALPQVAEPAVNEPATVKQPVSAEQPVASEEPETAETPVVLKIATEDAADDMVNQPVETPETVSLLDDAAITPPVVADTRNEPDLAAQCDITMTGTEVAGALVKLSLSAACLPNERVTILHSNMMFTESTDDKGKLDIAVPALTENAVFIASFANSDGAVANVNVTTLDLYDRAVVQSEFFSSIGLHALEFGAGYEDGGHIWANSPGDIAAAATGKGGFLTLLGNPAISEGTMAQVYTFPTGLAEQAGDIEISTEIEVTNMNCGHEIEAQALQVQSEGRPKVQTLNLTMPDCDAVGDFLVLKNLLNDLKVAANTQ</sequence>
<dbReference type="AlphaFoldDB" id="A0AAE3WER9"/>
<proteinExistence type="predicted"/>
<keyword evidence="2" id="KW-1133">Transmembrane helix</keyword>
<evidence type="ECO:0000256" key="1">
    <source>
        <dbReference type="SAM" id="MobiDB-lite"/>
    </source>
</evidence>
<feature type="transmembrane region" description="Helical" evidence="2">
    <location>
        <begin position="7"/>
        <end position="24"/>
    </location>
</feature>
<evidence type="ECO:0000313" key="3">
    <source>
        <dbReference type="EMBL" id="MDQ2090377.1"/>
    </source>
</evidence>
<gene>
    <name evidence="3" type="ORF">NO357_10760</name>
</gene>
<keyword evidence="2" id="KW-0812">Transmembrane</keyword>
<evidence type="ECO:0000313" key="4">
    <source>
        <dbReference type="Proteomes" id="UP001226762"/>
    </source>
</evidence>
<name>A0AAE3WER9_9RHOB</name>
<feature type="region of interest" description="Disordered" evidence="1">
    <location>
        <begin position="96"/>
        <end position="121"/>
    </location>
</feature>
<keyword evidence="4" id="KW-1185">Reference proteome</keyword>
<dbReference type="RefSeq" id="WP_306735662.1">
    <property type="nucleotide sequence ID" value="NZ_JANHAX010000003.1"/>
</dbReference>
<organism evidence="3 4">
    <name type="scientific">Marimonas arenosa</name>
    <dbReference type="NCBI Taxonomy" id="1795305"/>
    <lineage>
        <taxon>Bacteria</taxon>
        <taxon>Pseudomonadati</taxon>
        <taxon>Pseudomonadota</taxon>
        <taxon>Alphaproteobacteria</taxon>
        <taxon>Rhodobacterales</taxon>
        <taxon>Paracoccaceae</taxon>
        <taxon>Marimonas</taxon>
    </lineage>
</organism>
<keyword evidence="2" id="KW-0472">Membrane</keyword>
<accession>A0AAE3WER9</accession>
<comment type="caution">
    <text evidence="3">The sequence shown here is derived from an EMBL/GenBank/DDBJ whole genome shotgun (WGS) entry which is preliminary data.</text>
</comment>
<protein>
    <submittedName>
        <fullName evidence="3">Translocase</fullName>
    </submittedName>
</protein>